<name>A0ABP8UAY3_9ACTN</name>
<reference evidence="3" key="1">
    <citation type="journal article" date="2019" name="Int. J. Syst. Evol. Microbiol.">
        <title>The Global Catalogue of Microorganisms (GCM) 10K type strain sequencing project: providing services to taxonomists for standard genome sequencing and annotation.</title>
        <authorList>
            <consortium name="The Broad Institute Genomics Platform"/>
            <consortium name="The Broad Institute Genome Sequencing Center for Infectious Disease"/>
            <person name="Wu L."/>
            <person name="Ma J."/>
        </authorList>
    </citation>
    <scope>NUCLEOTIDE SEQUENCE [LARGE SCALE GENOMIC DNA]</scope>
    <source>
        <strain evidence="3">JCM 17939</strain>
    </source>
</reference>
<accession>A0ABP8UAY3</accession>
<feature type="region of interest" description="Disordered" evidence="1">
    <location>
        <begin position="238"/>
        <end position="262"/>
    </location>
</feature>
<dbReference type="EMBL" id="BAABHK010000004">
    <property type="protein sequence ID" value="GAA4626822.1"/>
    <property type="molecule type" value="Genomic_DNA"/>
</dbReference>
<evidence type="ECO:0000256" key="1">
    <source>
        <dbReference type="SAM" id="MobiDB-lite"/>
    </source>
</evidence>
<organism evidence="2 3">
    <name type="scientific">Actinoallomurus vinaceus</name>
    <dbReference type="NCBI Taxonomy" id="1080074"/>
    <lineage>
        <taxon>Bacteria</taxon>
        <taxon>Bacillati</taxon>
        <taxon>Actinomycetota</taxon>
        <taxon>Actinomycetes</taxon>
        <taxon>Streptosporangiales</taxon>
        <taxon>Thermomonosporaceae</taxon>
        <taxon>Actinoallomurus</taxon>
    </lineage>
</organism>
<comment type="caution">
    <text evidence="2">The sequence shown here is derived from an EMBL/GenBank/DDBJ whole genome shotgun (WGS) entry which is preliminary data.</text>
</comment>
<dbReference type="Proteomes" id="UP001501442">
    <property type="component" value="Unassembled WGS sequence"/>
</dbReference>
<evidence type="ECO:0000313" key="2">
    <source>
        <dbReference type="EMBL" id="GAA4626822.1"/>
    </source>
</evidence>
<evidence type="ECO:0000313" key="3">
    <source>
        <dbReference type="Proteomes" id="UP001501442"/>
    </source>
</evidence>
<keyword evidence="3" id="KW-1185">Reference proteome</keyword>
<sequence length="262" mass="29241">MTQKQARTLAAHTIVLTELTAGASMREACRRAKVSPQTITEHARTDDTFRRQLAATGWRPGSPVRDTSWHPMVLAAIANGATIREAERQAGIGIGMISNRRKADPQFSAAVAVARRAGEATRKARTAAKVAERRQVQGCGTPAAYERHLSKGEEPCPPCRRANSEVTRSRPSYKAYEKAAYQARKRLAATHKEELRTLTARERLRTDRSPHNARGRALSTLVRLHKREYRALFAEERKAVRADATPEDQPQNERAPPPRGRR</sequence>
<gene>
    <name evidence="2" type="ORF">GCM10023196_036640</name>
</gene>
<dbReference type="RefSeq" id="WP_345432051.1">
    <property type="nucleotide sequence ID" value="NZ_BAABHK010000004.1"/>
</dbReference>
<proteinExistence type="predicted"/>
<protein>
    <submittedName>
        <fullName evidence="2">Uncharacterized protein</fullName>
    </submittedName>
</protein>